<keyword evidence="3" id="KW-1185">Reference proteome</keyword>
<dbReference type="Proteomes" id="UP000521943">
    <property type="component" value="Unassembled WGS sequence"/>
</dbReference>
<gene>
    <name evidence="2" type="ORF">DFP72DRAFT_1040336</name>
</gene>
<organism evidence="2 3">
    <name type="scientific">Ephemerocybe angulata</name>
    <dbReference type="NCBI Taxonomy" id="980116"/>
    <lineage>
        <taxon>Eukaryota</taxon>
        <taxon>Fungi</taxon>
        <taxon>Dikarya</taxon>
        <taxon>Basidiomycota</taxon>
        <taxon>Agaricomycotina</taxon>
        <taxon>Agaricomycetes</taxon>
        <taxon>Agaricomycetidae</taxon>
        <taxon>Agaricales</taxon>
        <taxon>Agaricineae</taxon>
        <taxon>Psathyrellaceae</taxon>
        <taxon>Ephemerocybe</taxon>
    </lineage>
</organism>
<evidence type="ECO:0000256" key="1">
    <source>
        <dbReference type="SAM" id="MobiDB-lite"/>
    </source>
</evidence>
<feature type="compositionally biased region" description="Basic and acidic residues" evidence="1">
    <location>
        <begin position="37"/>
        <end position="54"/>
    </location>
</feature>
<dbReference type="EMBL" id="JACGCI010000004">
    <property type="protein sequence ID" value="KAF6764608.1"/>
    <property type="molecule type" value="Genomic_DNA"/>
</dbReference>
<dbReference type="AlphaFoldDB" id="A0A8H6IFP4"/>
<comment type="caution">
    <text evidence="2">The sequence shown here is derived from an EMBL/GenBank/DDBJ whole genome shotgun (WGS) entry which is preliminary data.</text>
</comment>
<reference evidence="2 3" key="1">
    <citation type="submission" date="2020-07" db="EMBL/GenBank/DDBJ databases">
        <title>Comparative genomics of pyrophilous fungi reveals a link between fire events and developmental genes.</title>
        <authorList>
            <consortium name="DOE Joint Genome Institute"/>
            <person name="Steindorff A.S."/>
            <person name="Carver A."/>
            <person name="Calhoun S."/>
            <person name="Stillman K."/>
            <person name="Liu H."/>
            <person name="Lipzen A."/>
            <person name="Pangilinan J."/>
            <person name="Labutti K."/>
            <person name="Bruns T.D."/>
            <person name="Grigoriev I.V."/>
        </authorList>
    </citation>
    <scope>NUCLEOTIDE SEQUENCE [LARGE SCALE GENOMIC DNA]</scope>
    <source>
        <strain evidence="2 3">CBS 144469</strain>
    </source>
</reference>
<accession>A0A8H6IFP4</accession>
<protein>
    <submittedName>
        <fullName evidence="2">Uncharacterized protein</fullName>
    </submittedName>
</protein>
<proteinExistence type="predicted"/>
<sequence>MERAIDVPRRLHPSHMLVSKVRVCRADVSGWTRGAPLRREESDEEGHQREHPGIERPPTASQCFVNGQHGLSCSRRKAATLRTHVGFHRWRPGGRIWSYPTIRHIIPPPNPRFLALTLTLEVEISKVKNRERRTKVHYAHALPNKPNRRPPDHIVAAAQRASPYTEHERSDRYHKVATLAKGRLDQVKSQDGSVLSVPQRYVNEGNQAEDSFKGDHIPAQGSN</sequence>
<feature type="region of interest" description="Disordered" evidence="1">
    <location>
        <begin position="35"/>
        <end position="60"/>
    </location>
</feature>
<name>A0A8H6IFP4_9AGAR</name>
<feature type="region of interest" description="Disordered" evidence="1">
    <location>
        <begin position="184"/>
        <end position="223"/>
    </location>
</feature>
<evidence type="ECO:0000313" key="2">
    <source>
        <dbReference type="EMBL" id="KAF6764608.1"/>
    </source>
</evidence>
<evidence type="ECO:0000313" key="3">
    <source>
        <dbReference type="Proteomes" id="UP000521943"/>
    </source>
</evidence>